<evidence type="ECO:0000256" key="1">
    <source>
        <dbReference type="SAM" id="MobiDB-lite"/>
    </source>
</evidence>
<proteinExistence type="predicted"/>
<organism evidence="3">
    <name type="scientific">Salmonella typhimurium (strain SL1344)</name>
    <dbReference type="NCBI Taxonomy" id="216597"/>
    <lineage>
        <taxon>Bacteria</taxon>
        <taxon>Pseudomonadati</taxon>
        <taxon>Pseudomonadota</taxon>
        <taxon>Gammaproteobacteria</taxon>
        <taxon>Enterobacterales</taxon>
        <taxon>Enterobacteriaceae</taxon>
        <taxon>Salmonella</taxon>
    </lineage>
</organism>
<feature type="region of interest" description="Disordered" evidence="1">
    <location>
        <begin position="1"/>
        <end position="28"/>
    </location>
</feature>
<keyword evidence="2" id="KW-1133">Transmembrane helix</keyword>
<evidence type="ECO:0000256" key="2">
    <source>
        <dbReference type="SAM" id="Phobius"/>
    </source>
</evidence>
<keyword evidence="2" id="KW-0472">Membrane</keyword>
<dbReference type="EMBL" id="DAAPMV010000014">
    <property type="protein sequence ID" value="HAD6864558.1"/>
    <property type="molecule type" value="Genomic_DNA"/>
</dbReference>
<sequence length="144" mass="15675">MDDEKLKALTADTPATTASNSPSPRRSRRRWRCVKPVALVAGGMTAINAAITLLLIQWQQPAPVSVDLTGTVNNFVSQAAEQRLDEAQMQALSTRFHSVLSASLTDWQQKHRTVILVAPAVVSGTRDITPEIQAEVARRMAEGD</sequence>
<protein>
    <submittedName>
        <fullName evidence="3">Type-F conjugative transfer system protein TrbI</fullName>
    </submittedName>
</protein>
<feature type="transmembrane region" description="Helical" evidence="2">
    <location>
        <begin position="36"/>
        <end position="58"/>
    </location>
</feature>
<name>A0A718Y4D4_SALTS</name>
<reference evidence="3" key="2">
    <citation type="submission" date="2019-01" db="EMBL/GenBank/DDBJ databases">
        <authorList>
            <consortium name="NCBI Pathogen Detection Project"/>
        </authorList>
    </citation>
    <scope>NUCLEOTIDE SEQUENCE</scope>
    <source>
        <strain evidence="3">SL1344</strain>
    </source>
</reference>
<comment type="caution">
    <text evidence="3">The sequence shown here is derived from an EMBL/GenBank/DDBJ whole genome shotgun (WGS) entry which is preliminary data.</text>
</comment>
<dbReference type="Pfam" id="PF09677">
    <property type="entry name" value="TrbI_Ftype"/>
    <property type="match status" value="1"/>
</dbReference>
<dbReference type="GO" id="GO:0016020">
    <property type="term" value="C:membrane"/>
    <property type="evidence" value="ECO:0007669"/>
    <property type="project" value="InterPro"/>
</dbReference>
<reference evidence="3" key="1">
    <citation type="journal article" date="2018" name="Genome Biol.">
        <title>SKESA: strategic k-mer extension for scrupulous assemblies.</title>
        <authorList>
            <person name="Souvorov A."/>
            <person name="Agarwala R."/>
            <person name="Lipman D.J."/>
        </authorList>
    </citation>
    <scope>NUCLEOTIDE SEQUENCE</scope>
    <source>
        <strain evidence="3">SL1344</strain>
    </source>
</reference>
<accession>A0A718Y4D4</accession>
<dbReference type="AlphaFoldDB" id="A0A718Y4D4"/>
<evidence type="ECO:0000313" key="3">
    <source>
        <dbReference type="EMBL" id="HAD6864558.1"/>
    </source>
</evidence>
<dbReference type="InterPro" id="IPR014115">
    <property type="entry name" value="TrbI_Ftype"/>
</dbReference>
<gene>
    <name evidence="3" type="primary">trbI</name>
    <name evidence="3" type="ORF">G1X41_21535</name>
</gene>
<dbReference type="NCBIfam" id="TIGR02744">
    <property type="entry name" value="TrbI_Ftype"/>
    <property type="match status" value="1"/>
</dbReference>
<keyword evidence="2" id="KW-0812">Transmembrane</keyword>